<dbReference type="Pfam" id="PF03466">
    <property type="entry name" value="LysR_substrate"/>
    <property type="match status" value="1"/>
</dbReference>
<dbReference type="PRINTS" id="PR00039">
    <property type="entry name" value="HTHLYSR"/>
</dbReference>
<keyword evidence="4" id="KW-0804">Transcription</keyword>
<dbReference type="Proteomes" id="UP000529417">
    <property type="component" value="Unassembled WGS sequence"/>
</dbReference>
<dbReference type="InterPro" id="IPR036390">
    <property type="entry name" value="WH_DNA-bd_sf"/>
</dbReference>
<evidence type="ECO:0000256" key="3">
    <source>
        <dbReference type="ARBA" id="ARBA00023125"/>
    </source>
</evidence>
<evidence type="ECO:0000256" key="4">
    <source>
        <dbReference type="ARBA" id="ARBA00023163"/>
    </source>
</evidence>
<accession>A0A7Z0HY39</accession>
<dbReference type="GO" id="GO:0003677">
    <property type="term" value="F:DNA binding"/>
    <property type="evidence" value="ECO:0007669"/>
    <property type="project" value="UniProtKB-KW"/>
</dbReference>
<protein>
    <submittedName>
        <fullName evidence="6">LysR family transcriptional regulator</fullName>
    </submittedName>
</protein>
<dbReference type="GO" id="GO:0003700">
    <property type="term" value="F:DNA-binding transcription factor activity"/>
    <property type="evidence" value="ECO:0007669"/>
    <property type="project" value="InterPro"/>
</dbReference>
<dbReference type="EMBL" id="JACBXS010000008">
    <property type="protein sequence ID" value="NYS24431.1"/>
    <property type="molecule type" value="Genomic_DNA"/>
</dbReference>
<dbReference type="Gene3D" id="3.40.190.10">
    <property type="entry name" value="Periplasmic binding protein-like II"/>
    <property type="match status" value="2"/>
</dbReference>
<dbReference type="InterPro" id="IPR005119">
    <property type="entry name" value="LysR_subst-bd"/>
</dbReference>
<organism evidence="6 7">
    <name type="scientific">Rhabdonatronobacter sediminivivens</name>
    <dbReference type="NCBI Taxonomy" id="2743469"/>
    <lineage>
        <taxon>Bacteria</taxon>
        <taxon>Pseudomonadati</taxon>
        <taxon>Pseudomonadota</taxon>
        <taxon>Alphaproteobacteria</taxon>
        <taxon>Rhodobacterales</taxon>
        <taxon>Paracoccaceae</taxon>
        <taxon>Rhabdonatronobacter</taxon>
    </lineage>
</organism>
<keyword evidence="2" id="KW-0805">Transcription regulation</keyword>
<dbReference type="PANTHER" id="PTHR30579">
    <property type="entry name" value="TRANSCRIPTIONAL REGULATOR"/>
    <property type="match status" value="1"/>
</dbReference>
<gene>
    <name evidence="6" type="ORF">HUK65_05450</name>
</gene>
<keyword evidence="7" id="KW-1185">Reference proteome</keyword>
<proteinExistence type="inferred from homology"/>
<feature type="domain" description="HTH lysR-type" evidence="5">
    <location>
        <begin position="1"/>
        <end position="58"/>
    </location>
</feature>
<dbReference type="PROSITE" id="PS50931">
    <property type="entry name" value="HTH_LYSR"/>
    <property type="match status" value="1"/>
</dbReference>
<dbReference type="InterPro" id="IPR036388">
    <property type="entry name" value="WH-like_DNA-bd_sf"/>
</dbReference>
<evidence type="ECO:0000256" key="1">
    <source>
        <dbReference type="ARBA" id="ARBA00009437"/>
    </source>
</evidence>
<dbReference type="Gene3D" id="1.10.10.10">
    <property type="entry name" value="Winged helix-like DNA-binding domain superfamily/Winged helix DNA-binding domain"/>
    <property type="match status" value="1"/>
</dbReference>
<evidence type="ECO:0000259" key="5">
    <source>
        <dbReference type="PROSITE" id="PS50931"/>
    </source>
</evidence>
<keyword evidence="3" id="KW-0238">DNA-binding</keyword>
<dbReference type="Pfam" id="PF00126">
    <property type="entry name" value="HTH_1"/>
    <property type="match status" value="1"/>
</dbReference>
<evidence type="ECO:0000313" key="6">
    <source>
        <dbReference type="EMBL" id="NYS24431.1"/>
    </source>
</evidence>
<dbReference type="AlphaFoldDB" id="A0A7Z0HY39"/>
<evidence type="ECO:0000313" key="7">
    <source>
        <dbReference type="Proteomes" id="UP000529417"/>
    </source>
</evidence>
<dbReference type="RefSeq" id="WP_179905133.1">
    <property type="nucleotide sequence ID" value="NZ_JACBXS010000008.1"/>
</dbReference>
<evidence type="ECO:0000256" key="2">
    <source>
        <dbReference type="ARBA" id="ARBA00023015"/>
    </source>
</evidence>
<comment type="caution">
    <text evidence="6">The sequence shown here is derived from an EMBL/GenBank/DDBJ whole genome shotgun (WGS) entry which is preliminary data.</text>
</comment>
<comment type="similarity">
    <text evidence="1">Belongs to the LysR transcriptional regulatory family.</text>
</comment>
<sequence length="290" mass="31285">MQMDWIDTFLDLIDSGSFHRSAERLGVGQSTVSARIKALEETVGARLLTRSRAGTRPTTAGLRFIPEARALRRVWQGACRQARGSGAQALTVHLGFQHDLVGDALGNWLLAFRSRLPETAVYVELDYSPQMCANIETGTLDFAVMFTPRPLPDLHFVGLGELRYQMMSTCAARLAEVTPDRYIRGNVAPAFAAAHRQALPGLEDAPLASGHAPAVASLLRAVGGSAYLPGAMAHRLQAEGVAQPVPDAPVLGQPVHAAMLLSQRTRRLQSVLLAIARSQFDMLNTSAQTP</sequence>
<dbReference type="InterPro" id="IPR000847">
    <property type="entry name" value="LysR_HTH_N"/>
</dbReference>
<dbReference type="SUPFAM" id="SSF46785">
    <property type="entry name" value="Winged helix' DNA-binding domain"/>
    <property type="match status" value="1"/>
</dbReference>
<reference evidence="6 7" key="1">
    <citation type="journal article" date="2000" name="Arch. Microbiol.">
        <title>Rhodobaca bogoriensis gen. nov. and sp. nov., an alkaliphilic purple nonsulfur bacterium from African Rift Valley soda lakes.</title>
        <authorList>
            <person name="Milford A.D."/>
            <person name="Achenbach L.A."/>
            <person name="Jung D.O."/>
            <person name="Madigan M.T."/>
        </authorList>
    </citation>
    <scope>NUCLEOTIDE SEQUENCE [LARGE SCALE GENOMIC DNA]</scope>
    <source>
        <strain evidence="6 7">2376</strain>
    </source>
</reference>
<dbReference type="InterPro" id="IPR050176">
    <property type="entry name" value="LTTR"/>
</dbReference>
<dbReference type="PANTHER" id="PTHR30579:SF8">
    <property type="entry name" value="HTH-TYPE TRANSCRIPTIONAL REGULATOR HDFR"/>
    <property type="match status" value="1"/>
</dbReference>
<dbReference type="SUPFAM" id="SSF53850">
    <property type="entry name" value="Periplasmic binding protein-like II"/>
    <property type="match status" value="1"/>
</dbReference>
<name>A0A7Z0HY39_9RHOB</name>